<dbReference type="Pfam" id="PF14543">
    <property type="entry name" value="TAXi_N"/>
    <property type="match status" value="1"/>
</dbReference>
<dbReference type="RefSeq" id="XP_048138629.1">
    <property type="nucleotide sequence ID" value="XM_048282672.1"/>
</dbReference>
<organism evidence="5 6">
    <name type="scientific">Rhodamnia argentea</name>
    <dbReference type="NCBI Taxonomy" id="178133"/>
    <lineage>
        <taxon>Eukaryota</taxon>
        <taxon>Viridiplantae</taxon>
        <taxon>Streptophyta</taxon>
        <taxon>Embryophyta</taxon>
        <taxon>Tracheophyta</taxon>
        <taxon>Spermatophyta</taxon>
        <taxon>Magnoliopsida</taxon>
        <taxon>eudicotyledons</taxon>
        <taxon>Gunneridae</taxon>
        <taxon>Pentapetalae</taxon>
        <taxon>rosids</taxon>
        <taxon>malvids</taxon>
        <taxon>Myrtales</taxon>
        <taxon>Myrtaceae</taxon>
        <taxon>Myrtoideae</taxon>
        <taxon>Myrteae</taxon>
        <taxon>Australasian group</taxon>
        <taxon>Rhodamnia</taxon>
    </lineage>
</organism>
<dbReference type="Proteomes" id="UP000827889">
    <property type="component" value="Chromosome 7"/>
</dbReference>
<keyword evidence="3" id="KW-1133">Transmembrane helix</keyword>
<dbReference type="GO" id="GO:0008233">
    <property type="term" value="F:peptidase activity"/>
    <property type="evidence" value="ECO:0007669"/>
    <property type="project" value="UniProtKB-KW"/>
</dbReference>
<dbReference type="SUPFAM" id="SSF50630">
    <property type="entry name" value="Acid proteases"/>
    <property type="match status" value="1"/>
</dbReference>
<dbReference type="PRINTS" id="PR00792">
    <property type="entry name" value="PEPSIN"/>
</dbReference>
<comment type="similarity">
    <text evidence="1">Belongs to the peptidase A1 family.</text>
</comment>
<sequence>MESDHSPRLKGVVIITLPPPDNPSLGKTITAFTLPDDPPTSLVQEPDRTPTHQRYPPAPLPPRNPELRFSLKSLFLRSPRAVFGFLGVLLFAFLLFASPYARTLQELRDTSEDRERESFVFPLFPKFGVGFLSRDDVELKLGSFVGFDEERIMASIDGGVRKDQRMPNAVGSEDVAHSSAILPVRGNVYPDGLYFTYILVGTPPKRYYLDMDTGSDLSWIQCDAPCRSCGKGANALYKPKRGKIVLPKDSLCKEVQRSEGTEYCETCQQCDYEIEYADHSSSMGVLARDEFHLRTKNGSLAKVNVAFGCAYDQRGQLLNTLTKTDGIFGLSRSRVSLPSQLASLGVINNVVGHCLSSDATGGGYMFLGDGFLPNGGMSWIPMMNIPFNNLYHTEILKVKYGSSSLNLGGLNSGLGRIVFDSGSSYTYFSKQAYSKLVDSLRSLASMGLIQDESDDTLPICWRAEFPIRSVTDVKHFFKTLTLQFGSKWWILSTKFHIPPQGYLILSVRGNFCRTKKTLFSFLCVHRSLLFPAISGLLTWQNKGNVCLGILDGSRVLDGSTSILGDISLRGKLVVYDNVNRRIGWTQSDCVKAVRYQSHPFI</sequence>
<dbReference type="InterPro" id="IPR033121">
    <property type="entry name" value="PEPTIDASE_A1"/>
</dbReference>
<evidence type="ECO:0000256" key="1">
    <source>
        <dbReference type="ARBA" id="ARBA00007447"/>
    </source>
</evidence>
<evidence type="ECO:0000313" key="5">
    <source>
        <dbReference type="Proteomes" id="UP000827889"/>
    </source>
</evidence>
<protein>
    <submittedName>
        <fullName evidence="6">Aspartyl protease APCB1 isoform X1</fullName>
    </submittedName>
</protein>
<dbReference type="GO" id="GO:0006508">
    <property type="term" value="P:proteolysis"/>
    <property type="evidence" value="ECO:0007669"/>
    <property type="project" value="UniProtKB-KW"/>
</dbReference>
<name>A0ABM3HPV3_9MYRT</name>
<keyword evidence="6" id="KW-0645">Protease</keyword>
<reference evidence="6" key="1">
    <citation type="submission" date="2025-08" db="UniProtKB">
        <authorList>
            <consortium name="RefSeq"/>
        </authorList>
    </citation>
    <scope>IDENTIFICATION</scope>
    <source>
        <tissue evidence="6">Leaf</tissue>
    </source>
</reference>
<keyword evidence="3" id="KW-0472">Membrane</keyword>
<evidence type="ECO:0000256" key="2">
    <source>
        <dbReference type="SAM" id="MobiDB-lite"/>
    </source>
</evidence>
<dbReference type="InterPro" id="IPR001461">
    <property type="entry name" value="Aspartic_peptidase_A1"/>
</dbReference>
<keyword evidence="3" id="KW-0812">Transmembrane</keyword>
<evidence type="ECO:0000259" key="4">
    <source>
        <dbReference type="PROSITE" id="PS51767"/>
    </source>
</evidence>
<dbReference type="InterPro" id="IPR032861">
    <property type="entry name" value="TAXi_N"/>
</dbReference>
<dbReference type="PANTHER" id="PTHR13683">
    <property type="entry name" value="ASPARTYL PROTEASES"/>
    <property type="match status" value="1"/>
</dbReference>
<proteinExistence type="inferred from homology"/>
<keyword evidence="6" id="KW-0378">Hydrolase</keyword>
<gene>
    <name evidence="6" type="primary">LOC115734620</name>
</gene>
<dbReference type="GeneID" id="115734620"/>
<evidence type="ECO:0000313" key="6">
    <source>
        <dbReference type="RefSeq" id="XP_048138629.1"/>
    </source>
</evidence>
<dbReference type="PROSITE" id="PS51767">
    <property type="entry name" value="PEPTIDASE_A1"/>
    <property type="match status" value="1"/>
</dbReference>
<feature type="region of interest" description="Disordered" evidence="2">
    <location>
        <begin position="34"/>
        <end position="63"/>
    </location>
</feature>
<feature type="transmembrane region" description="Helical" evidence="3">
    <location>
        <begin position="81"/>
        <end position="101"/>
    </location>
</feature>
<dbReference type="PANTHER" id="PTHR13683:SF316">
    <property type="entry name" value="ASPARTYL PROTEASE APCB1"/>
    <property type="match status" value="1"/>
</dbReference>
<accession>A0ABM3HPV3</accession>
<feature type="domain" description="Peptidase A1" evidence="4">
    <location>
        <begin position="194"/>
        <end position="585"/>
    </location>
</feature>
<evidence type="ECO:0000256" key="3">
    <source>
        <dbReference type="SAM" id="Phobius"/>
    </source>
</evidence>
<dbReference type="Gene3D" id="2.40.70.10">
    <property type="entry name" value="Acid Proteases"/>
    <property type="match status" value="3"/>
</dbReference>
<keyword evidence="5" id="KW-1185">Reference proteome</keyword>
<dbReference type="InterPro" id="IPR021109">
    <property type="entry name" value="Peptidase_aspartic_dom_sf"/>
</dbReference>